<evidence type="ECO:0000313" key="3">
    <source>
        <dbReference type="EMBL" id="MFC4492043.1"/>
    </source>
</evidence>
<proteinExistence type="predicted"/>
<dbReference type="Proteomes" id="UP001595999">
    <property type="component" value="Unassembled WGS sequence"/>
</dbReference>
<comment type="caution">
    <text evidence="3">The sequence shown here is derived from an EMBL/GenBank/DDBJ whole genome shotgun (WGS) entry which is preliminary data.</text>
</comment>
<organism evidence="3 4">
    <name type="scientific">Chromobacterium aquaticum</name>
    <dbReference type="NCBI Taxonomy" id="467180"/>
    <lineage>
        <taxon>Bacteria</taxon>
        <taxon>Pseudomonadati</taxon>
        <taxon>Pseudomonadota</taxon>
        <taxon>Betaproteobacteria</taxon>
        <taxon>Neisseriales</taxon>
        <taxon>Chromobacteriaceae</taxon>
        <taxon>Chromobacterium</taxon>
    </lineage>
</organism>
<dbReference type="InterPro" id="IPR018769">
    <property type="entry name" value="VgrG2_DUF2345"/>
</dbReference>
<evidence type="ECO:0000256" key="1">
    <source>
        <dbReference type="SAM" id="MobiDB-lite"/>
    </source>
</evidence>
<reference evidence="4" key="1">
    <citation type="journal article" date="2019" name="Int. J. Syst. Evol. Microbiol.">
        <title>The Global Catalogue of Microorganisms (GCM) 10K type strain sequencing project: providing services to taxonomists for standard genome sequencing and annotation.</title>
        <authorList>
            <consortium name="The Broad Institute Genomics Platform"/>
            <consortium name="The Broad Institute Genome Sequencing Center for Infectious Disease"/>
            <person name="Wu L."/>
            <person name="Ma J."/>
        </authorList>
    </citation>
    <scope>NUCLEOTIDE SEQUENCE [LARGE SCALE GENOMIC DNA]</scope>
    <source>
        <strain evidence="4">CGMCC 4.7608</strain>
    </source>
</reference>
<dbReference type="EMBL" id="JBHSEK010000019">
    <property type="protein sequence ID" value="MFC4492043.1"/>
    <property type="molecule type" value="Genomic_DNA"/>
</dbReference>
<name>A0ABV9A064_9NEIS</name>
<feature type="region of interest" description="Disordered" evidence="1">
    <location>
        <begin position="103"/>
        <end position="132"/>
    </location>
</feature>
<gene>
    <name evidence="3" type="ORF">ACFO0R_20720</name>
</gene>
<sequence>SISLFAQKLGLKLIANQGAVTLQAQNGPLQLHALENLDISSSSGKIAIAAQEELTLLCGGAYLRLKQDGSVEIGSPGNHTVRALNWALLKQPASLEARLPRFQIAPPCQPPQSHSAQTGGATLNYPKQESQA</sequence>
<dbReference type="Pfam" id="PF10106">
    <property type="entry name" value="DUF2345"/>
    <property type="match status" value="1"/>
</dbReference>
<dbReference type="RefSeq" id="WP_378124998.1">
    <property type="nucleotide sequence ID" value="NZ_JBHSEK010000019.1"/>
</dbReference>
<protein>
    <submittedName>
        <fullName evidence="3">DUF2345 domain-containing protein</fullName>
    </submittedName>
</protein>
<evidence type="ECO:0000259" key="2">
    <source>
        <dbReference type="Pfam" id="PF10106"/>
    </source>
</evidence>
<feature type="domain" description="DUF2345" evidence="2">
    <location>
        <begin position="1"/>
        <end position="87"/>
    </location>
</feature>
<accession>A0ABV9A064</accession>
<feature type="non-terminal residue" evidence="3">
    <location>
        <position position="1"/>
    </location>
</feature>
<feature type="compositionally biased region" description="Polar residues" evidence="1">
    <location>
        <begin position="111"/>
        <end position="132"/>
    </location>
</feature>
<keyword evidence="4" id="KW-1185">Reference proteome</keyword>
<evidence type="ECO:0000313" key="4">
    <source>
        <dbReference type="Proteomes" id="UP001595999"/>
    </source>
</evidence>